<gene>
    <name evidence="1" type="ORF">RHMOL_Rhmol02G0045200</name>
</gene>
<name>A0ACC0PMY8_RHOML</name>
<dbReference type="EMBL" id="CM046389">
    <property type="protein sequence ID" value="KAI8566489.1"/>
    <property type="molecule type" value="Genomic_DNA"/>
</dbReference>
<proteinExistence type="predicted"/>
<protein>
    <submittedName>
        <fullName evidence="1">Uncharacterized protein</fullName>
    </submittedName>
</protein>
<evidence type="ECO:0000313" key="2">
    <source>
        <dbReference type="Proteomes" id="UP001062846"/>
    </source>
</evidence>
<accession>A0ACC0PMY8</accession>
<reference evidence="1" key="1">
    <citation type="submission" date="2022-02" db="EMBL/GenBank/DDBJ databases">
        <title>Plant Genome Project.</title>
        <authorList>
            <person name="Zhang R.-G."/>
        </authorList>
    </citation>
    <scope>NUCLEOTIDE SEQUENCE</scope>
    <source>
        <strain evidence="1">AT1</strain>
    </source>
</reference>
<comment type="caution">
    <text evidence="1">The sequence shown here is derived from an EMBL/GenBank/DDBJ whole genome shotgun (WGS) entry which is preliminary data.</text>
</comment>
<dbReference type="Proteomes" id="UP001062846">
    <property type="component" value="Chromosome 2"/>
</dbReference>
<keyword evidence="2" id="KW-1185">Reference proteome</keyword>
<organism evidence="1 2">
    <name type="scientific">Rhododendron molle</name>
    <name type="common">Chinese azalea</name>
    <name type="synonym">Azalea mollis</name>
    <dbReference type="NCBI Taxonomy" id="49168"/>
    <lineage>
        <taxon>Eukaryota</taxon>
        <taxon>Viridiplantae</taxon>
        <taxon>Streptophyta</taxon>
        <taxon>Embryophyta</taxon>
        <taxon>Tracheophyta</taxon>
        <taxon>Spermatophyta</taxon>
        <taxon>Magnoliopsida</taxon>
        <taxon>eudicotyledons</taxon>
        <taxon>Gunneridae</taxon>
        <taxon>Pentapetalae</taxon>
        <taxon>asterids</taxon>
        <taxon>Ericales</taxon>
        <taxon>Ericaceae</taxon>
        <taxon>Ericoideae</taxon>
        <taxon>Rhodoreae</taxon>
        <taxon>Rhododendron</taxon>
    </lineage>
</organism>
<evidence type="ECO:0000313" key="1">
    <source>
        <dbReference type="EMBL" id="KAI8566489.1"/>
    </source>
</evidence>
<sequence>METPNSSTNSKGVKVDSYDWESNSESCPDSSEDSQRSNRFGENDVDGEKEGEGSASSVDNSFRLLTDTEIVQMTFVSEDEAGQFYNAYAKAIGFSVRKYKSRRQRGNEIHVGDADIAQVMAMRNVGMKAAEIMNYMTCQSGGFHNVGFTVKDLRNKLHSSRKAEIRNGDAEGALGFLAAQVSTDPLFFFKYTVDEEDRLETLLWTDGRSQMDYAAFGDVLVFDTTYRTNAYKKPFVILAGVSNNFTTTIFGYALLSKETADTYNWVLSTFLEAMDCKRPISVVTDGDLAMRNAIRNIFPDARHRLCSWHLERNVAKNVHIPEFVSDFTTLMQMECDVEEFETIWADMVSHYGLQTNAWVVEMYSDRERWAEAYLLGHFFAGMRSTQRCEDMNRYLNRFVTVRLRLFEFVQQYHRGLARMRVADAGVETATEHSTPVLITQLKSLEKNGTEVYTQYIFRFFQDEIQRASALIVARHVDEVERRLYFVEMYLRRESNWTVEYYPIDNRMNCSCLMFESFGLPCCHMIVVMKYEYLSSIPPSLVMQRWTRSAQPPTEQPNIGEISRSISHTTRYGILSSGYKLMSFYAAHAHDSFEDARQVEHEMTSWMRKRWEMRKNKECNAEIGEPIAGNTLFGVSDPCVVKTKGNPGKNSTAQHSRNPRKCSHCKCRGHDKRTCPKLSSMPPIDDVPIYIFQWRLPKGKFPIHLLLRLYVDLKGLLSISKSVSQGDTESDSDGDKDGESESQNDSHSGAIKLPNLSSFAARPVIEERTVALGKLRKLTRVPELLKDLGLYPICKYAGRANLTLVREFFARINTFEVDQVERIMLSTVRGHTIRLTPDRLARFKKIARPCETEKQYPYLPGVERPSFHDIWVTMCHGSWPPEDTEDNPNPKILLNILKKDFVLLHHIFWWNVYPKSPRREFNAKQAMMLHAVYNGFKPDIPSMWWDSIYDAWTNNHPTASLLLGHLLTGFIHDGRKILDLNRDKWGKV</sequence>